<keyword evidence="2" id="KW-1185">Reference proteome</keyword>
<proteinExistence type="predicted"/>
<dbReference type="Proteomes" id="UP000249057">
    <property type="component" value="Unassembled WGS sequence"/>
</dbReference>
<organism evidence="1 2">
    <name type="scientific">Aspergillus brunneoviolaceus CBS 621.78</name>
    <dbReference type="NCBI Taxonomy" id="1450534"/>
    <lineage>
        <taxon>Eukaryota</taxon>
        <taxon>Fungi</taxon>
        <taxon>Dikarya</taxon>
        <taxon>Ascomycota</taxon>
        <taxon>Pezizomycotina</taxon>
        <taxon>Eurotiomycetes</taxon>
        <taxon>Eurotiomycetidae</taxon>
        <taxon>Eurotiales</taxon>
        <taxon>Aspergillaceae</taxon>
        <taxon>Aspergillus</taxon>
        <taxon>Aspergillus subgen. Circumdati</taxon>
    </lineage>
</organism>
<sequence>MYFKQLQSFLAILVVATTTQAEVTSASSCIPNINNQTFALFSHAPITFSRKIASIGACEQWCSETDDCQAWLYLEYASQCDLHRATALATSPNELFAYGGCAPAPRNLPAMNTASSAVPASVASPSSMFSHSGVSRSAIAVFPSASAAHKRAVGHYGSSGHGHFDRHSPFHHRNS</sequence>
<gene>
    <name evidence="1" type="ORF">BO95DRAFT_442210</name>
</gene>
<protein>
    <submittedName>
        <fullName evidence="1">Uncharacterized protein</fullName>
    </submittedName>
</protein>
<reference evidence="1" key="1">
    <citation type="submission" date="2018-02" db="EMBL/GenBank/DDBJ databases">
        <title>The genomes of Aspergillus section Nigri reveals drivers in fungal speciation.</title>
        <authorList>
            <consortium name="DOE Joint Genome Institute"/>
            <person name="Vesth T.C."/>
            <person name="Nybo J."/>
            <person name="Theobald S."/>
            <person name="Brandl J."/>
            <person name="Frisvad J.C."/>
            <person name="Nielsen K.F."/>
            <person name="Lyhne E.K."/>
            <person name="Kogle M.E."/>
            <person name="Kuo A."/>
            <person name="Riley R."/>
            <person name="Clum A."/>
            <person name="Nolan M."/>
            <person name="Lipzen A."/>
            <person name="Salamov A."/>
            <person name="Henrissat B."/>
            <person name="Wiebenga A."/>
            <person name="De vries R.P."/>
            <person name="Grigoriev I.V."/>
            <person name="Mortensen U.H."/>
            <person name="Andersen M.R."/>
            <person name="Baker S.E."/>
        </authorList>
    </citation>
    <scope>NUCLEOTIDE SEQUENCE</scope>
    <source>
        <strain evidence="1">CBS 621.78</strain>
    </source>
</reference>
<evidence type="ECO:0000313" key="2">
    <source>
        <dbReference type="Proteomes" id="UP000249057"/>
    </source>
</evidence>
<evidence type="ECO:0000313" key="1">
    <source>
        <dbReference type="EMBL" id="RAH46322.1"/>
    </source>
</evidence>
<accession>A0ACD1GAT6</accession>
<dbReference type="EMBL" id="KZ825338">
    <property type="protein sequence ID" value="RAH46322.1"/>
    <property type="molecule type" value="Genomic_DNA"/>
</dbReference>
<name>A0ACD1GAT6_9EURO</name>